<evidence type="ECO:0000256" key="2">
    <source>
        <dbReference type="ARBA" id="ARBA00023015"/>
    </source>
</evidence>
<keyword evidence="8" id="KW-1185">Reference proteome</keyword>
<keyword evidence="2" id="KW-0805">Transcription regulation</keyword>
<evidence type="ECO:0000313" key="8">
    <source>
        <dbReference type="Proteomes" id="UP001244011"/>
    </source>
</evidence>
<dbReference type="CDD" id="cd00067">
    <property type="entry name" value="GAL4"/>
    <property type="match status" value="1"/>
</dbReference>
<proteinExistence type="predicted"/>
<keyword evidence="4" id="KW-0539">Nucleus</keyword>
<dbReference type="GO" id="GO:0003677">
    <property type="term" value="F:DNA binding"/>
    <property type="evidence" value="ECO:0007669"/>
    <property type="project" value="InterPro"/>
</dbReference>
<feature type="region of interest" description="Disordered" evidence="5">
    <location>
        <begin position="571"/>
        <end position="613"/>
    </location>
</feature>
<accession>A0AAJ0FJE9</accession>
<dbReference type="Proteomes" id="UP001244011">
    <property type="component" value="Unassembled WGS sequence"/>
</dbReference>
<organism evidence="7 8">
    <name type="scientific">Phialemonium atrogriseum</name>
    <dbReference type="NCBI Taxonomy" id="1093897"/>
    <lineage>
        <taxon>Eukaryota</taxon>
        <taxon>Fungi</taxon>
        <taxon>Dikarya</taxon>
        <taxon>Ascomycota</taxon>
        <taxon>Pezizomycotina</taxon>
        <taxon>Sordariomycetes</taxon>
        <taxon>Sordariomycetidae</taxon>
        <taxon>Cephalothecales</taxon>
        <taxon>Cephalothecaceae</taxon>
        <taxon>Phialemonium</taxon>
    </lineage>
</organism>
<dbReference type="Pfam" id="PF04082">
    <property type="entry name" value="Fungal_trans"/>
    <property type="match status" value="1"/>
</dbReference>
<dbReference type="CDD" id="cd12148">
    <property type="entry name" value="fungal_TF_MHR"/>
    <property type="match status" value="1"/>
</dbReference>
<dbReference type="GeneID" id="85311718"/>
<dbReference type="PANTHER" id="PTHR47424">
    <property type="entry name" value="REGULATORY PROTEIN GAL4"/>
    <property type="match status" value="1"/>
</dbReference>
<dbReference type="PROSITE" id="PS50048">
    <property type="entry name" value="ZN2_CY6_FUNGAL_2"/>
    <property type="match status" value="1"/>
</dbReference>
<dbReference type="Pfam" id="PF00172">
    <property type="entry name" value="Zn_clus"/>
    <property type="match status" value="1"/>
</dbReference>
<sequence>MQASKSLARRHQQSHDVLRRSPVACERCRRRKQKCCGTPPYPCAACVDAGQTCVYSESEKRISVTESYLLRLQSQARAAGTRVDNGMPSPADTTATEVDWAFPGTDNWVLCRPGQYHYMGNSSSTYIANRLNPTTETLAWHIYPHYEDTSWLRRPPMMPEMPQLPPYDFAKRLYLAQHAYIGTIFSFLDDDGFYDRLNHVYASPPDLGDRDDCLIYCQMLLIFAFGQMYSVNQWAGHDGPPGFHYFKCALQFLPDVREDGSVLFVEVLSYVAYYMQTLNRRDSAYLYIGHALRMAVSLGLHHEVLDQEMDLYERERRRRVWWSTYSLERLLSVTSGHPISVSDDDMDVLLPSPIEGEDARRCVVLRNYTLLSRILGRIGQDIYRKKRQSGTSLSASIQDIMKSLSEWFAGLPSEMRLDPADLDKQINREIVSTYLHYYHCVNMTARPLLLYAVQRQMAANATNGQRASGARWEDGLSADIVSVIDTSITAARSSTSILSAAAKHNLVATYGFLDGEQAFSAALLLVMVNIAFPYRQTNASAMDTALLVLQGMAEKGNKYIRACHTLLTKIRATKKPSTPPPPGDTHGDGGQGEQPAWVVPDGGGGGEQPGQQEQQIPFDIGADEDPSMWAEVIGSIGIDMDRQWIEMALMRGEDMGGDGDAGNFDDRREG</sequence>
<dbReference type="InterPro" id="IPR051127">
    <property type="entry name" value="Fungal_SecMet_Regulators"/>
</dbReference>
<dbReference type="RefSeq" id="XP_060281511.1">
    <property type="nucleotide sequence ID" value="XM_060428531.1"/>
</dbReference>
<comment type="caution">
    <text evidence="7">The sequence shown here is derived from an EMBL/GenBank/DDBJ whole genome shotgun (WGS) entry which is preliminary data.</text>
</comment>
<dbReference type="SMART" id="SM00906">
    <property type="entry name" value="Fungal_trans"/>
    <property type="match status" value="1"/>
</dbReference>
<keyword evidence="3" id="KW-0804">Transcription</keyword>
<dbReference type="GO" id="GO:0000981">
    <property type="term" value="F:DNA-binding transcription factor activity, RNA polymerase II-specific"/>
    <property type="evidence" value="ECO:0007669"/>
    <property type="project" value="InterPro"/>
</dbReference>
<dbReference type="InterPro" id="IPR007219">
    <property type="entry name" value="XnlR_reg_dom"/>
</dbReference>
<gene>
    <name evidence="7" type="ORF">QBC33DRAFT_545097</name>
</gene>
<name>A0AAJ0FJE9_9PEZI</name>
<dbReference type="GO" id="GO:0008270">
    <property type="term" value="F:zinc ion binding"/>
    <property type="evidence" value="ECO:0007669"/>
    <property type="project" value="InterPro"/>
</dbReference>
<dbReference type="AlphaFoldDB" id="A0AAJ0FJE9"/>
<dbReference type="GO" id="GO:0006351">
    <property type="term" value="P:DNA-templated transcription"/>
    <property type="evidence" value="ECO:0007669"/>
    <property type="project" value="InterPro"/>
</dbReference>
<protein>
    <submittedName>
        <fullName evidence="7">Fungal-specific transcription factor domain-containing protein</fullName>
    </submittedName>
</protein>
<keyword evidence="1" id="KW-0479">Metal-binding</keyword>
<dbReference type="PROSITE" id="PS00463">
    <property type="entry name" value="ZN2_CY6_FUNGAL_1"/>
    <property type="match status" value="1"/>
</dbReference>
<reference evidence="7" key="1">
    <citation type="submission" date="2023-06" db="EMBL/GenBank/DDBJ databases">
        <title>Genome-scale phylogeny and comparative genomics of the fungal order Sordariales.</title>
        <authorList>
            <consortium name="Lawrence Berkeley National Laboratory"/>
            <person name="Hensen N."/>
            <person name="Bonometti L."/>
            <person name="Westerberg I."/>
            <person name="Brannstrom I.O."/>
            <person name="Guillou S."/>
            <person name="Cros-Aarteil S."/>
            <person name="Calhoun S."/>
            <person name="Haridas S."/>
            <person name="Kuo A."/>
            <person name="Mondo S."/>
            <person name="Pangilinan J."/>
            <person name="Riley R."/>
            <person name="Labutti K."/>
            <person name="Andreopoulos B."/>
            <person name="Lipzen A."/>
            <person name="Chen C."/>
            <person name="Yanf M."/>
            <person name="Daum C."/>
            <person name="Ng V."/>
            <person name="Clum A."/>
            <person name="Steindorff A."/>
            <person name="Ohm R."/>
            <person name="Martin F."/>
            <person name="Silar P."/>
            <person name="Natvig D."/>
            <person name="Lalanne C."/>
            <person name="Gautier V."/>
            <person name="Ament-Velasquez S.L."/>
            <person name="Kruys A."/>
            <person name="Hutchinson M.I."/>
            <person name="Powell A.J."/>
            <person name="Barry K."/>
            <person name="Miller A.N."/>
            <person name="Grigoriev I.V."/>
            <person name="Debuchy R."/>
            <person name="Gladieux P."/>
            <person name="Thoren M.H."/>
            <person name="Johannesson H."/>
        </authorList>
    </citation>
    <scope>NUCLEOTIDE SEQUENCE</scope>
    <source>
        <strain evidence="7">8032-3</strain>
    </source>
</reference>
<dbReference type="PANTHER" id="PTHR47424:SF6">
    <property type="entry name" value="PROLINE UTILIZATION TRANS-ACTIVATOR"/>
    <property type="match status" value="1"/>
</dbReference>
<dbReference type="InterPro" id="IPR036864">
    <property type="entry name" value="Zn2-C6_fun-type_DNA-bd_sf"/>
</dbReference>
<dbReference type="InterPro" id="IPR001138">
    <property type="entry name" value="Zn2Cys6_DnaBD"/>
</dbReference>
<evidence type="ECO:0000259" key="6">
    <source>
        <dbReference type="PROSITE" id="PS50048"/>
    </source>
</evidence>
<feature type="domain" description="Zn(2)-C6 fungal-type" evidence="6">
    <location>
        <begin position="24"/>
        <end position="55"/>
    </location>
</feature>
<evidence type="ECO:0000256" key="5">
    <source>
        <dbReference type="SAM" id="MobiDB-lite"/>
    </source>
</evidence>
<evidence type="ECO:0000256" key="3">
    <source>
        <dbReference type="ARBA" id="ARBA00023163"/>
    </source>
</evidence>
<dbReference type="SUPFAM" id="SSF57701">
    <property type="entry name" value="Zn2/Cys6 DNA-binding domain"/>
    <property type="match status" value="1"/>
</dbReference>
<evidence type="ECO:0000256" key="1">
    <source>
        <dbReference type="ARBA" id="ARBA00022723"/>
    </source>
</evidence>
<dbReference type="Gene3D" id="4.10.240.10">
    <property type="entry name" value="Zn(2)-C6 fungal-type DNA-binding domain"/>
    <property type="match status" value="1"/>
</dbReference>
<evidence type="ECO:0000256" key="4">
    <source>
        <dbReference type="ARBA" id="ARBA00023242"/>
    </source>
</evidence>
<dbReference type="EMBL" id="MU839016">
    <property type="protein sequence ID" value="KAK1765298.1"/>
    <property type="molecule type" value="Genomic_DNA"/>
</dbReference>
<evidence type="ECO:0000313" key="7">
    <source>
        <dbReference type="EMBL" id="KAK1765298.1"/>
    </source>
</evidence>
<dbReference type="SMART" id="SM00066">
    <property type="entry name" value="GAL4"/>
    <property type="match status" value="1"/>
</dbReference>